<organism evidence="1">
    <name type="scientific">marine sediment metagenome</name>
    <dbReference type="NCBI Taxonomy" id="412755"/>
    <lineage>
        <taxon>unclassified sequences</taxon>
        <taxon>metagenomes</taxon>
        <taxon>ecological metagenomes</taxon>
    </lineage>
</organism>
<comment type="caution">
    <text evidence="1">The sequence shown here is derived from an EMBL/GenBank/DDBJ whole genome shotgun (WGS) entry which is preliminary data.</text>
</comment>
<protein>
    <submittedName>
        <fullName evidence="1">Uncharacterized protein</fullName>
    </submittedName>
</protein>
<gene>
    <name evidence="1" type="ORF">LCGC14_1463430</name>
</gene>
<reference evidence="1" key="1">
    <citation type="journal article" date="2015" name="Nature">
        <title>Complex archaea that bridge the gap between prokaryotes and eukaryotes.</title>
        <authorList>
            <person name="Spang A."/>
            <person name="Saw J.H."/>
            <person name="Jorgensen S.L."/>
            <person name="Zaremba-Niedzwiedzka K."/>
            <person name="Martijn J."/>
            <person name="Lind A.E."/>
            <person name="van Eijk R."/>
            <person name="Schleper C."/>
            <person name="Guy L."/>
            <person name="Ettema T.J."/>
        </authorList>
    </citation>
    <scope>NUCLEOTIDE SEQUENCE</scope>
</reference>
<accession>A0A0F9JEY3</accession>
<proteinExistence type="predicted"/>
<sequence length="41" mass="4884">MRLELAGLVTFRDACEFWDLDEVTEAHQFLDMREAIDDEPR</sequence>
<name>A0A0F9JEY3_9ZZZZ</name>
<dbReference type="EMBL" id="LAZR01010213">
    <property type="protein sequence ID" value="KKM68188.1"/>
    <property type="molecule type" value="Genomic_DNA"/>
</dbReference>
<dbReference type="AlphaFoldDB" id="A0A0F9JEY3"/>
<evidence type="ECO:0000313" key="1">
    <source>
        <dbReference type="EMBL" id="KKM68188.1"/>
    </source>
</evidence>